<dbReference type="PANTHER" id="PTHR16631:SF17">
    <property type="entry name" value="GLUCAN ENDO-1,3-BETA-GLUCOSIDASE BTGC"/>
    <property type="match status" value="1"/>
</dbReference>
<dbReference type="RefSeq" id="XP_046011767.1">
    <property type="nucleotide sequence ID" value="XM_046149109.1"/>
</dbReference>
<dbReference type="GO" id="GO:0009986">
    <property type="term" value="C:cell surface"/>
    <property type="evidence" value="ECO:0007669"/>
    <property type="project" value="TreeGrafter"/>
</dbReference>
<name>A0A9P8Y504_9PEZI</name>
<dbReference type="FunFam" id="3.20.20.80:FF:000151">
    <property type="entry name" value="Glucan endo-1,3-beta-glucosidase btgC"/>
    <property type="match status" value="1"/>
</dbReference>
<keyword evidence="5" id="KW-1003">Cell membrane</keyword>
<evidence type="ECO:0000256" key="7">
    <source>
        <dbReference type="ARBA" id="ARBA00022968"/>
    </source>
</evidence>
<keyword evidence="8 17" id="KW-0472">Membrane</keyword>
<dbReference type="InterPro" id="IPR050732">
    <property type="entry name" value="Beta-glucan_modifiers"/>
</dbReference>
<evidence type="ECO:0000256" key="11">
    <source>
        <dbReference type="ARBA" id="ARBA00023316"/>
    </source>
</evidence>
<dbReference type="InterPro" id="IPR017853">
    <property type="entry name" value="GH"/>
</dbReference>
<feature type="non-terminal residue" evidence="18">
    <location>
        <position position="613"/>
    </location>
</feature>
<evidence type="ECO:0000256" key="15">
    <source>
        <dbReference type="ARBA" id="ARBA00043078"/>
    </source>
</evidence>
<evidence type="ECO:0000256" key="12">
    <source>
        <dbReference type="ARBA" id="ARBA00023326"/>
    </source>
</evidence>
<evidence type="ECO:0000256" key="3">
    <source>
        <dbReference type="ARBA" id="ARBA00008773"/>
    </source>
</evidence>
<evidence type="ECO:0000313" key="19">
    <source>
        <dbReference type="Proteomes" id="UP000756346"/>
    </source>
</evidence>
<evidence type="ECO:0000256" key="10">
    <source>
        <dbReference type="ARBA" id="ARBA00023277"/>
    </source>
</evidence>
<protein>
    <recommendedName>
        <fullName evidence="4">glucan endo-1,3-beta-D-glucosidase</fullName>
        <ecNumber evidence="4">3.2.1.39</ecNumber>
    </recommendedName>
    <alternativeName>
        <fullName evidence="15">Endo-1,3-beta-glucanase btgC</fullName>
    </alternativeName>
    <alternativeName>
        <fullName evidence="14">Laminarinase btgC</fullName>
    </alternativeName>
</protein>
<dbReference type="PANTHER" id="PTHR16631">
    <property type="entry name" value="GLUCAN 1,3-BETA-GLUCOSIDASE"/>
    <property type="match status" value="1"/>
</dbReference>
<feature type="transmembrane region" description="Helical" evidence="17">
    <location>
        <begin position="237"/>
        <end position="260"/>
    </location>
</feature>
<organism evidence="18 19">
    <name type="scientific">Microdochium trichocladiopsis</name>
    <dbReference type="NCBI Taxonomy" id="1682393"/>
    <lineage>
        <taxon>Eukaryota</taxon>
        <taxon>Fungi</taxon>
        <taxon>Dikarya</taxon>
        <taxon>Ascomycota</taxon>
        <taxon>Pezizomycotina</taxon>
        <taxon>Sordariomycetes</taxon>
        <taxon>Xylariomycetidae</taxon>
        <taxon>Xylariales</taxon>
        <taxon>Microdochiaceae</taxon>
        <taxon>Microdochium</taxon>
    </lineage>
</organism>
<keyword evidence="19" id="KW-1185">Reference proteome</keyword>
<comment type="function">
    <text evidence="13">Glucanases play a role in cell expansion during growth, in cell-cell fusion during mating, and in spore release during sporulation. This enzyme may be involved in beta-glucan degradation. Active on laminarin and lichenan.</text>
</comment>
<feature type="compositionally biased region" description="Gly residues" evidence="16">
    <location>
        <begin position="73"/>
        <end position="82"/>
    </location>
</feature>
<evidence type="ECO:0000256" key="14">
    <source>
        <dbReference type="ARBA" id="ARBA00042373"/>
    </source>
</evidence>
<evidence type="ECO:0000256" key="2">
    <source>
        <dbReference type="ARBA" id="ARBA00004401"/>
    </source>
</evidence>
<feature type="non-terminal residue" evidence="18">
    <location>
        <position position="1"/>
    </location>
</feature>
<gene>
    <name evidence="18" type="ORF">B0I36DRAFT_228173</name>
</gene>
<evidence type="ECO:0000256" key="5">
    <source>
        <dbReference type="ARBA" id="ARBA00022475"/>
    </source>
</evidence>
<keyword evidence="6 18" id="KW-0378">Hydrolase</keyword>
<dbReference type="GO" id="GO:0005886">
    <property type="term" value="C:plasma membrane"/>
    <property type="evidence" value="ECO:0007669"/>
    <property type="project" value="UniProtKB-SubCell"/>
</dbReference>
<keyword evidence="9" id="KW-0325">Glycoprotein</keyword>
<keyword evidence="11" id="KW-0961">Cell wall biogenesis/degradation</keyword>
<evidence type="ECO:0000256" key="1">
    <source>
        <dbReference type="ARBA" id="ARBA00000382"/>
    </source>
</evidence>
<sequence length="613" mass="65790">SNTTPGADDFSESAGGGMQGLAISVADRHPRESGMAAMRGGYEGQAPSQYPQDRTPPQYQQQPHGGYYEQTPGYGGPQGGYGTPQSSSSPSLTPMGAAAFPSGRNTPSRSNNSLYSHSSDPFTDAHMAYGQRLDPNLGHVNPNDIDDDGDDGMTYARPTRNSLLSLGNSSRGNVGGGAAAGGVVGGMMGRNRNSGANYDPVSNPSTPYMAGAGRSGGAAEKSAWMAKKEKSKKRRRWAVIIAVTIVIIGAIAGGVIGGLYSQNGILGGGGGGGKGGAGGGHSGQSAGDDISENGDLDINSSEIKALMNNPDLHKVFPGVDYTPLNVQYPDCLHNPPSQNNVTRDIAVISQLTNTVRLYGTDCNQTEMTIHAIQQLKLQDSMKIWMGVWQDGNTTTNSRQLSQMWHILDQYGSDHFKGVIVANEILFREQMTLTELSDLLQTVRQNLTSHGWTLPVATSDLGDDWTAGLGQASDYIMSNIHPFFGGMPAREAASWTWSFWENQNKAFWKADKEKNIIAEIGWPTKGGKKCPGTQTTCDDPSVASVDGLNQLLEDWVCSALTNGTNYFWFELFDEPWKISFNEPGKEWEDQWGLMDVNRNLKTGVKIPDCGGRTV</sequence>
<dbReference type="EMBL" id="JAGTJQ010000006">
    <property type="protein sequence ID" value="KAH7029479.1"/>
    <property type="molecule type" value="Genomic_DNA"/>
</dbReference>
<proteinExistence type="inferred from homology"/>
<dbReference type="Proteomes" id="UP000756346">
    <property type="component" value="Unassembled WGS sequence"/>
</dbReference>
<accession>A0A9P8Y504</accession>
<dbReference type="Gene3D" id="3.20.20.80">
    <property type="entry name" value="Glycosidases"/>
    <property type="match status" value="1"/>
</dbReference>
<feature type="compositionally biased region" description="Gly residues" evidence="16">
    <location>
        <begin position="272"/>
        <end position="282"/>
    </location>
</feature>
<dbReference type="AlphaFoldDB" id="A0A9P8Y504"/>
<dbReference type="GO" id="GO:0009277">
    <property type="term" value="C:fungal-type cell wall"/>
    <property type="evidence" value="ECO:0007669"/>
    <property type="project" value="TreeGrafter"/>
</dbReference>
<dbReference type="SUPFAM" id="SSF51445">
    <property type="entry name" value="(Trans)glycosidases"/>
    <property type="match status" value="1"/>
</dbReference>
<dbReference type="GeneID" id="70178655"/>
<keyword evidence="7" id="KW-0735">Signal-anchor</keyword>
<dbReference type="GO" id="GO:0042973">
    <property type="term" value="F:glucan endo-1,3-beta-D-glucosidase activity"/>
    <property type="evidence" value="ECO:0007669"/>
    <property type="project" value="UniProtKB-EC"/>
</dbReference>
<evidence type="ECO:0000256" key="4">
    <source>
        <dbReference type="ARBA" id="ARBA00012780"/>
    </source>
</evidence>
<comment type="caution">
    <text evidence="18">The sequence shown here is derived from an EMBL/GenBank/DDBJ whole genome shotgun (WGS) entry which is preliminary data.</text>
</comment>
<dbReference type="EC" id="3.2.1.39" evidence="4"/>
<comment type="subcellular location">
    <subcellularLocation>
        <location evidence="2">Cell membrane</location>
        <topology evidence="2">Single-pass type II membrane protein</topology>
    </subcellularLocation>
</comment>
<feature type="compositionally biased region" description="Low complexity" evidence="16">
    <location>
        <begin position="56"/>
        <end position="72"/>
    </location>
</feature>
<evidence type="ECO:0000256" key="9">
    <source>
        <dbReference type="ARBA" id="ARBA00023180"/>
    </source>
</evidence>
<dbReference type="GO" id="GO:0071555">
    <property type="term" value="P:cell wall organization"/>
    <property type="evidence" value="ECO:0007669"/>
    <property type="project" value="UniProtKB-KW"/>
</dbReference>
<reference evidence="18" key="1">
    <citation type="journal article" date="2021" name="Nat. Commun.">
        <title>Genetic determinants of endophytism in the Arabidopsis root mycobiome.</title>
        <authorList>
            <person name="Mesny F."/>
            <person name="Miyauchi S."/>
            <person name="Thiergart T."/>
            <person name="Pickel B."/>
            <person name="Atanasova L."/>
            <person name="Karlsson M."/>
            <person name="Huettel B."/>
            <person name="Barry K.W."/>
            <person name="Haridas S."/>
            <person name="Chen C."/>
            <person name="Bauer D."/>
            <person name="Andreopoulos W."/>
            <person name="Pangilinan J."/>
            <person name="LaButti K."/>
            <person name="Riley R."/>
            <person name="Lipzen A."/>
            <person name="Clum A."/>
            <person name="Drula E."/>
            <person name="Henrissat B."/>
            <person name="Kohler A."/>
            <person name="Grigoriev I.V."/>
            <person name="Martin F.M."/>
            <person name="Hacquard S."/>
        </authorList>
    </citation>
    <scope>NUCLEOTIDE SEQUENCE</scope>
    <source>
        <strain evidence="18">MPI-CAGE-CH-0230</strain>
    </source>
</reference>
<keyword evidence="17" id="KW-1133">Transmembrane helix</keyword>
<feature type="compositionally biased region" description="Low complexity" evidence="16">
    <location>
        <begin position="108"/>
        <end position="119"/>
    </location>
</feature>
<dbReference type="OrthoDB" id="68336at2759"/>
<feature type="compositionally biased region" description="Low complexity" evidence="16">
    <location>
        <begin position="83"/>
        <end position="94"/>
    </location>
</feature>
<keyword evidence="17" id="KW-0812">Transmembrane</keyword>
<dbReference type="GO" id="GO:0005576">
    <property type="term" value="C:extracellular region"/>
    <property type="evidence" value="ECO:0007669"/>
    <property type="project" value="TreeGrafter"/>
</dbReference>
<dbReference type="GO" id="GO:0000272">
    <property type="term" value="P:polysaccharide catabolic process"/>
    <property type="evidence" value="ECO:0007669"/>
    <property type="project" value="UniProtKB-KW"/>
</dbReference>
<feature type="region of interest" description="Disordered" evidence="16">
    <location>
        <begin position="1"/>
        <end position="126"/>
    </location>
</feature>
<keyword evidence="12" id="KW-0624">Polysaccharide degradation</keyword>
<keyword evidence="10" id="KW-0119">Carbohydrate metabolism</keyword>
<evidence type="ECO:0000256" key="16">
    <source>
        <dbReference type="SAM" id="MobiDB-lite"/>
    </source>
</evidence>
<evidence type="ECO:0000256" key="8">
    <source>
        <dbReference type="ARBA" id="ARBA00023136"/>
    </source>
</evidence>
<evidence type="ECO:0000256" key="17">
    <source>
        <dbReference type="SAM" id="Phobius"/>
    </source>
</evidence>
<feature type="region of interest" description="Disordered" evidence="16">
    <location>
        <begin position="272"/>
        <end position="294"/>
    </location>
</feature>
<comment type="similarity">
    <text evidence="3">Belongs to the glycosyl hydrolase 17 family.</text>
</comment>
<evidence type="ECO:0000256" key="6">
    <source>
        <dbReference type="ARBA" id="ARBA00022801"/>
    </source>
</evidence>
<evidence type="ECO:0000256" key="13">
    <source>
        <dbReference type="ARBA" id="ARBA00037649"/>
    </source>
</evidence>
<evidence type="ECO:0000313" key="18">
    <source>
        <dbReference type="EMBL" id="KAH7029479.1"/>
    </source>
</evidence>
<comment type="catalytic activity">
    <reaction evidence="1">
        <text>Hydrolysis of (1-&gt;3)-beta-D-glucosidic linkages in (1-&gt;3)-beta-D-glucans.</text>
        <dbReference type="EC" id="3.2.1.39"/>
    </reaction>
</comment>